<evidence type="ECO:0000313" key="4">
    <source>
        <dbReference type="Proteomes" id="UP000054024"/>
    </source>
</evidence>
<accession>A0A117PED7</accession>
<keyword evidence="4" id="KW-1185">Reference proteome</keyword>
<evidence type="ECO:0000259" key="2">
    <source>
        <dbReference type="Pfam" id="PF01266"/>
    </source>
</evidence>
<dbReference type="PANTHER" id="PTHR13847">
    <property type="entry name" value="SARCOSINE DEHYDROGENASE-RELATED"/>
    <property type="match status" value="1"/>
</dbReference>
<sequence length="335" mass="33776">MSVAVIGAGLVGASVAYHLARRGTPVTLIDRGTAPAAGVTGGSFAWIGGCSGDWPGGAEDLRGSVLADYRRLEAELPDVAVRWSGSLAWDGASAGPGPGEGRFLVGADEIRTLEPGLCLPPDRAVHTPSDGGVDAVAVTGALVRAAHGLGARVVLGAEGVALRTTGRRVTGVISSAGLHPASTVVLAAGTGVPALIAPLGVELPIDASPARLVRLAAPPGLVRTIVAGPDFEVREERPGHLLMTVPVTSSGDTALRRLRAAFQGADDCRVLDSRIGARPVPVGGPLLGPLTPDGSVYVAVLHSAVTLAPTAGRLVAKEIVTGEPAAELRRCRPSV</sequence>
<dbReference type="STRING" id="146536.AQI70_10940"/>
<dbReference type="EMBL" id="LMWJ01000007">
    <property type="protein sequence ID" value="KUM78014.1"/>
    <property type="molecule type" value="Genomic_DNA"/>
</dbReference>
<organism evidence="3 4">
    <name type="scientific">Streptomyces curacoi</name>
    <dbReference type="NCBI Taxonomy" id="146536"/>
    <lineage>
        <taxon>Bacteria</taxon>
        <taxon>Bacillati</taxon>
        <taxon>Actinomycetota</taxon>
        <taxon>Actinomycetes</taxon>
        <taxon>Kitasatosporales</taxon>
        <taxon>Streptomycetaceae</taxon>
        <taxon>Streptomyces</taxon>
    </lineage>
</organism>
<dbReference type="SUPFAM" id="SSF51905">
    <property type="entry name" value="FAD/NAD(P)-binding domain"/>
    <property type="match status" value="1"/>
</dbReference>
<dbReference type="OrthoDB" id="4775411at2"/>
<evidence type="ECO:0000313" key="3">
    <source>
        <dbReference type="EMBL" id="KUM78014.1"/>
    </source>
</evidence>
<proteinExistence type="predicted"/>
<dbReference type="Pfam" id="PF01266">
    <property type="entry name" value="DAO"/>
    <property type="match status" value="1"/>
</dbReference>
<comment type="caution">
    <text evidence="3">The sequence shown here is derived from an EMBL/GenBank/DDBJ whole genome shotgun (WGS) entry which is preliminary data.</text>
</comment>
<dbReference type="GO" id="GO:0016491">
    <property type="term" value="F:oxidoreductase activity"/>
    <property type="evidence" value="ECO:0007669"/>
    <property type="project" value="UniProtKB-KW"/>
</dbReference>
<feature type="domain" description="FAD dependent oxidoreductase" evidence="2">
    <location>
        <begin position="3"/>
        <end position="317"/>
    </location>
</feature>
<evidence type="ECO:0000256" key="1">
    <source>
        <dbReference type="ARBA" id="ARBA00023002"/>
    </source>
</evidence>
<name>A0A117PED7_9ACTN</name>
<dbReference type="Gene3D" id="3.50.50.60">
    <property type="entry name" value="FAD/NAD(P)-binding domain"/>
    <property type="match status" value="2"/>
</dbReference>
<dbReference type="AlphaFoldDB" id="A0A117PED7"/>
<dbReference type="InterPro" id="IPR006076">
    <property type="entry name" value="FAD-dep_OxRdtase"/>
</dbReference>
<dbReference type="GO" id="GO:0005737">
    <property type="term" value="C:cytoplasm"/>
    <property type="evidence" value="ECO:0007669"/>
    <property type="project" value="TreeGrafter"/>
</dbReference>
<dbReference type="Gene3D" id="3.30.9.10">
    <property type="entry name" value="D-Amino Acid Oxidase, subunit A, domain 2"/>
    <property type="match status" value="1"/>
</dbReference>
<dbReference type="InterPro" id="IPR036188">
    <property type="entry name" value="FAD/NAD-bd_sf"/>
</dbReference>
<reference evidence="3 4" key="1">
    <citation type="submission" date="2015-10" db="EMBL/GenBank/DDBJ databases">
        <title>Draft genome sequence of Streptomyces curacoi DSM 40107, type strain for the species Streptomyces curacoi.</title>
        <authorList>
            <person name="Ruckert C."/>
            <person name="Winkler A."/>
            <person name="Kalinowski J."/>
            <person name="Kampfer P."/>
            <person name="Glaeser S."/>
        </authorList>
    </citation>
    <scope>NUCLEOTIDE SEQUENCE [LARGE SCALE GENOMIC DNA]</scope>
    <source>
        <strain evidence="3 4">DSM 40107</strain>
    </source>
</reference>
<gene>
    <name evidence="3" type="ORF">AQI70_10940</name>
</gene>
<protein>
    <recommendedName>
        <fullName evidence="2">FAD dependent oxidoreductase domain-containing protein</fullName>
    </recommendedName>
</protein>
<dbReference type="RefSeq" id="WP_062146978.1">
    <property type="nucleotide sequence ID" value="NZ_KQ947986.1"/>
</dbReference>
<dbReference type="PANTHER" id="PTHR13847:SF289">
    <property type="entry name" value="GLYCINE OXIDASE"/>
    <property type="match status" value="1"/>
</dbReference>
<keyword evidence="1" id="KW-0560">Oxidoreductase</keyword>
<dbReference type="Proteomes" id="UP000054024">
    <property type="component" value="Unassembled WGS sequence"/>
</dbReference>